<proteinExistence type="predicted"/>
<keyword evidence="3" id="KW-1185">Reference proteome</keyword>
<evidence type="ECO:0000313" key="2">
    <source>
        <dbReference type="EMBL" id="GKT45971.1"/>
    </source>
</evidence>
<dbReference type="EMBL" id="BQXU01000014">
    <property type="protein sequence ID" value="GKT45971.1"/>
    <property type="molecule type" value="Genomic_DNA"/>
</dbReference>
<accession>A0AA37LC79</accession>
<evidence type="ECO:0000313" key="3">
    <source>
        <dbReference type="Proteomes" id="UP001055115"/>
    </source>
</evidence>
<dbReference type="GeneID" id="73326954"/>
<reference evidence="2 3" key="1">
    <citation type="submission" date="2022-03" db="EMBL/GenBank/DDBJ databases">
        <title>Genome data of Colletotrichum spp.</title>
        <authorList>
            <person name="Utami Y.D."/>
            <person name="Hiruma K."/>
        </authorList>
    </citation>
    <scope>NUCLEOTIDE SEQUENCE [LARGE SCALE GENOMIC DNA]</scope>
    <source>
        <strain evidence="2 3">MAFF 239500</strain>
    </source>
</reference>
<organism evidence="2 3">
    <name type="scientific">Colletotrichum spaethianum</name>
    <dbReference type="NCBI Taxonomy" id="700344"/>
    <lineage>
        <taxon>Eukaryota</taxon>
        <taxon>Fungi</taxon>
        <taxon>Dikarya</taxon>
        <taxon>Ascomycota</taxon>
        <taxon>Pezizomycotina</taxon>
        <taxon>Sordariomycetes</taxon>
        <taxon>Hypocreomycetidae</taxon>
        <taxon>Glomerellales</taxon>
        <taxon>Glomerellaceae</taxon>
        <taxon>Colletotrichum</taxon>
        <taxon>Colletotrichum spaethianum species complex</taxon>
    </lineage>
</organism>
<dbReference type="Proteomes" id="UP001055115">
    <property type="component" value="Unassembled WGS sequence"/>
</dbReference>
<protein>
    <submittedName>
        <fullName evidence="2">Uncharacterized protein</fullName>
    </submittedName>
</protein>
<feature type="region of interest" description="Disordered" evidence="1">
    <location>
        <begin position="211"/>
        <end position="242"/>
    </location>
</feature>
<evidence type="ECO:0000256" key="1">
    <source>
        <dbReference type="SAM" id="MobiDB-lite"/>
    </source>
</evidence>
<dbReference type="AlphaFoldDB" id="A0AA37LC79"/>
<name>A0AA37LC79_9PEZI</name>
<comment type="caution">
    <text evidence="2">The sequence shown here is derived from an EMBL/GenBank/DDBJ whole genome shotgun (WGS) entry which is preliminary data.</text>
</comment>
<sequence length="293" mass="31362">MDDMTVETADVLEFAPMVKDTVLSLDQVEMDGIGAVSMVEFHVGHGVSTGCVSVAGWLGEIGLDNEELPADELTTREDGMEVLVPVNVWTEVSETVKDSSKVDGDEVDVIREMSEVLFSPAYTELVETVPTSELTEGGLVDIDVGLEFTVADCDEVVPFHNSLDELKGPSVSVTVARVPDSPFEMDIDGSTLKEVVWLTPCEVTVRVKPLDCPGGGGLETGGSSTPGEDRVDPGTDDGESPEMVVPVDSTRVMEVLPVKANEVEWLSVTDTEGETMRVSERLALALAETVELD</sequence>
<dbReference type="RefSeq" id="XP_049128321.1">
    <property type="nucleotide sequence ID" value="XM_049272364.1"/>
</dbReference>
<gene>
    <name evidence="2" type="ORF">ColSpa_06152</name>
</gene>